<feature type="transmembrane region" description="Helical" evidence="6">
    <location>
        <begin position="263"/>
        <end position="283"/>
    </location>
</feature>
<evidence type="ECO:0000256" key="4">
    <source>
        <dbReference type="ARBA" id="ARBA00022989"/>
    </source>
</evidence>
<dbReference type="AlphaFoldDB" id="A0A972FNT0"/>
<feature type="transmembrane region" description="Helical" evidence="6">
    <location>
        <begin position="21"/>
        <end position="47"/>
    </location>
</feature>
<evidence type="ECO:0000256" key="2">
    <source>
        <dbReference type="ARBA" id="ARBA00022475"/>
    </source>
</evidence>
<feature type="transmembrane region" description="Helical" evidence="6">
    <location>
        <begin position="227"/>
        <end position="251"/>
    </location>
</feature>
<organism evidence="7 8">
    <name type="scientific">Flavobacterium silvaticum</name>
    <dbReference type="NCBI Taxonomy" id="1852020"/>
    <lineage>
        <taxon>Bacteria</taxon>
        <taxon>Pseudomonadati</taxon>
        <taxon>Bacteroidota</taxon>
        <taxon>Flavobacteriia</taxon>
        <taxon>Flavobacteriales</taxon>
        <taxon>Flavobacteriaceae</taxon>
        <taxon>Flavobacterium</taxon>
    </lineage>
</organism>
<keyword evidence="2" id="KW-1003">Cell membrane</keyword>
<feature type="transmembrane region" description="Helical" evidence="6">
    <location>
        <begin position="341"/>
        <end position="363"/>
    </location>
</feature>
<feature type="transmembrane region" description="Helical" evidence="6">
    <location>
        <begin position="86"/>
        <end position="108"/>
    </location>
</feature>
<evidence type="ECO:0000313" key="7">
    <source>
        <dbReference type="EMBL" id="NMH26659.1"/>
    </source>
</evidence>
<feature type="transmembrane region" description="Helical" evidence="6">
    <location>
        <begin position="181"/>
        <end position="202"/>
    </location>
</feature>
<reference evidence="7" key="1">
    <citation type="submission" date="2020-02" db="EMBL/GenBank/DDBJ databases">
        <title>Flavobacterium sp. genome.</title>
        <authorList>
            <person name="Jung H.S."/>
            <person name="Baek J.H."/>
            <person name="Jeon C.O."/>
        </authorList>
    </citation>
    <scope>NUCLEOTIDE SEQUENCE</scope>
    <source>
        <strain evidence="7">SE-s28</strain>
    </source>
</reference>
<dbReference type="PANTHER" id="PTHR30250">
    <property type="entry name" value="PST FAMILY PREDICTED COLANIC ACID TRANSPORTER"/>
    <property type="match status" value="1"/>
</dbReference>
<name>A0A972FNT0_9FLAO</name>
<sequence length="429" mass="47850">MIGRLKQNKLVRVLSLNSISVGINFVLGFASAKIISVFLGASGMALIGSFRNFIAMVKGLCTMGISSAVITLIIENKENPKALSAIYSTFFWLLAIASVVLSGIGLFFCNALSQFLFYTIDYVNPLRLFLLLLPLVVLTIFWLAIYNGFSLFRKIIYIQTISSILVFAVSGIGIWKFGIDGGLVSLAIGEVLIVGVTSVYLVKDIRQFDWKLQFGIDGTYLNNIRKFAIMAIVSAVVGQGTLLLIRNILIADSGLSQAGIWDAANRFSGFLMTFINSGLTLYYMPKLASSQSEQEFVAEIRTYYKILVPLSLVLIVSLYALRNLVIHLVFSAEFSPVADLIKWQLAGDFLRILYLAFGFRLLVKQQVWRYCSIEIGFNVIYLLLSYELVSRYEAEAAVMAYFFANVVALLIMVWHFPVTIKSVFQKEVV</sequence>
<accession>A0A972FNT0</accession>
<keyword evidence="8" id="KW-1185">Reference proteome</keyword>
<evidence type="ECO:0000256" key="6">
    <source>
        <dbReference type="SAM" id="Phobius"/>
    </source>
</evidence>
<feature type="transmembrane region" description="Helical" evidence="6">
    <location>
        <begin position="156"/>
        <end position="175"/>
    </location>
</feature>
<comment type="caution">
    <text evidence="7">The sequence shown here is derived from an EMBL/GenBank/DDBJ whole genome shotgun (WGS) entry which is preliminary data.</text>
</comment>
<evidence type="ECO:0000313" key="8">
    <source>
        <dbReference type="Proteomes" id="UP000712080"/>
    </source>
</evidence>
<dbReference type="Proteomes" id="UP000712080">
    <property type="component" value="Unassembled WGS sequence"/>
</dbReference>
<keyword evidence="4 6" id="KW-1133">Transmembrane helix</keyword>
<dbReference type="PANTHER" id="PTHR30250:SF30">
    <property type="entry name" value="LIPID III FLIPPASE"/>
    <property type="match status" value="1"/>
</dbReference>
<evidence type="ECO:0000256" key="1">
    <source>
        <dbReference type="ARBA" id="ARBA00004651"/>
    </source>
</evidence>
<dbReference type="CDD" id="cd13125">
    <property type="entry name" value="MATE_like_10"/>
    <property type="match status" value="1"/>
</dbReference>
<proteinExistence type="predicted"/>
<feature type="transmembrane region" description="Helical" evidence="6">
    <location>
        <begin position="398"/>
        <end position="416"/>
    </location>
</feature>
<keyword evidence="3 6" id="KW-0812">Transmembrane</keyword>
<evidence type="ECO:0000256" key="5">
    <source>
        <dbReference type="ARBA" id="ARBA00023136"/>
    </source>
</evidence>
<feature type="transmembrane region" description="Helical" evidence="6">
    <location>
        <begin position="375"/>
        <end position="392"/>
    </location>
</feature>
<feature type="transmembrane region" description="Helical" evidence="6">
    <location>
        <begin position="128"/>
        <end position="149"/>
    </location>
</feature>
<dbReference type="GO" id="GO:0005886">
    <property type="term" value="C:plasma membrane"/>
    <property type="evidence" value="ECO:0007669"/>
    <property type="project" value="UniProtKB-SubCell"/>
</dbReference>
<gene>
    <name evidence="7" type="ORF">G6047_01320</name>
</gene>
<dbReference type="RefSeq" id="WP_169525659.1">
    <property type="nucleotide sequence ID" value="NZ_JAAMPU010000094.1"/>
</dbReference>
<protein>
    <submittedName>
        <fullName evidence="7">O-antigen translocase</fullName>
    </submittedName>
</protein>
<keyword evidence="5 6" id="KW-0472">Membrane</keyword>
<comment type="subcellular location">
    <subcellularLocation>
        <location evidence="1">Cell membrane</location>
        <topology evidence="1">Multi-pass membrane protein</topology>
    </subcellularLocation>
</comment>
<dbReference type="InterPro" id="IPR050833">
    <property type="entry name" value="Poly_Biosynth_Transport"/>
</dbReference>
<dbReference type="InterPro" id="IPR044550">
    <property type="entry name" value="WzxE"/>
</dbReference>
<evidence type="ECO:0000256" key="3">
    <source>
        <dbReference type="ARBA" id="ARBA00022692"/>
    </source>
</evidence>
<feature type="transmembrane region" description="Helical" evidence="6">
    <location>
        <begin position="53"/>
        <end position="74"/>
    </location>
</feature>
<dbReference type="GO" id="GO:0009246">
    <property type="term" value="P:enterobacterial common antigen biosynthetic process"/>
    <property type="evidence" value="ECO:0007669"/>
    <property type="project" value="InterPro"/>
</dbReference>
<feature type="transmembrane region" description="Helical" evidence="6">
    <location>
        <begin position="303"/>
        <end position="321"/>
    </location>
</feature>
<dbReference type="EMBL" id="JAAMPU010000094">
    <property type="protein sequence ID" value="NMH26659.1"/>
    <property type="molecule type" value="Genomic_DNA"/>
</dbReference>